<accession>A0A7S8E872</accession>
<proteinExistence type="predicted"/>
<gene>
    <name evidence="1" type="ORF">G4Y79_20880</name>
</gene>
<dbReference type="RefSeq" id="WP_195170181.1">
    <property type="nucleotide sequence ID" value="NZ_CP062983.1"/>
</dbReference>
<reference evidence="1 2" key="1">
    <citation type="submission" date="2020-02" db="EMBL/GenBank/DDBJ databases">
        <authorList>
            <person name="Zheng R.K."/>
            <person name="Sun C.M."/>
        </authorList>
    </citation>
    <scope>NUCLEOTIDE SEQUENCE [LARGE SCALE GENOMIC DNA]</scope>
    <source>
        <strain evidence="2">rifampicinis</strain>
    </source>
</reference>
<sequence>MAEESFVEIESNRIGEVKRLLLSQMDDAVQAVTREGERFVKEGIRDTPKTGNVYVKGGVIHIASSEGEFPAIDTATLINSINVQQVRPAVWKLRFGTYYAILLEYGTPTMAPRPLSEPTELHLLAEGIHIARQYLDVV</sequence>
<dbReference type="Proteomes" id="UP000594468">
    <property type="component" value="Chromosome"/>
</dbReference>
<name>A0A7S8E872_9CHLR</name>
<organism evidence="1 2">
    <name type="scientific">Phototrophicus methaneseepsis</name>
    <dbReference type="NCBI Taxonomy" id="2710758"/>
    <lineage>
        <taxon>Bacteria</taxon>
        <taxon>Bacillati</taxon>
        <taxon>Chloroflexota</taxon>
        <taxon>Candidatus Thermofontia</taxon>
        <taxon>Phototrophicales</taxon>
        <taxon>Phototrophicaceae</taxon>
        <taxon>Phototrophicus</taxon>
    </lineage>
</organism>
<evidence type="ECO:0000313" key="1">
    <source>
        <dbReference type="EMBL" id="QPC82112.1"/>
    </source>
</evidence>
<protein>
    <recommendedName>
        <fullName evidence="3">Phage protein</fullName>
    </recommendedName>
</protein>
<dbReference type="EMBL" id="CP062983">
    <property type="protein sequence ID" value="QPC82112.1"/>
    <property type="molecule type" value="Genomic_DNA"/>
</dbReference>
<dbReference type="KEGG" id="pmet:G4Y79_20880"/>
<keyword evidence="2" id="KW-1185">Reference proteome</keyword>
<dbReference type="AlphaFoldDB" id="A0A7S8E872"/>
<evidence type="ECO:0000313" key="2">
    <source>
        <dbReference type="Proteomes" id="UP000594468"/>
    </source>
</evidence>
<evidence type="ECO:0008006" key="3">
    <source>
        <dbReference type="Google" id="ProtNLM"/>
    </source>
</evidence>